<organism evidence="1 2">
    <name type="scientific">Brachionus plicatilis</name>
    <name type="common">Marine rotifer</name>
    <name type="synonym">Brachionus muelleri</name>
    <dbReference type="NCBI Taxonomy" id="10195"/>
    <lineage>
        <taxon>Eukaryota</taxon>
        <taxon>Metazoa</taxon>
        <taxon>Spiralia</taxon>
        <taxon>Gnathifera</taxon>
        <taxon>Rotifera</taxon>
        <taxon>Eurotatoria</taxon>
        <taxon>Monogononta</taxon>
        <taxon>Pseudotrocha</taxon>
        <taxon>Ploima</taxon>
        <taxon>Brachionidae</taxon>
        <taxon>Brachionus</taxon>
    </lineage>
</organism>
<evidence type="ECO:0000313" key="1">
    <source>
        <dbReference type="EMBL" id="RNA24429.1"/>
    </source>
</evidence>
<name>A0A3M7RLT8_BRAPC</name>
<sequence>MFSEKISFSPRIVVFLIIIGAIMAHVHSAPSAKFHKKNSKSNFKLLLNHKRHFDPIFDEVNRCILACGRCAEDLLIPEETDPEHTPSIQCANECLMSKPEKRDFNELIVLSLLSNHLFSKDFVKCYITESVPMDYSYMD</sequence>
<evidence type="ECO:0000313" key="2">
    <source>
        <dbReference type="Proteomes" id="UP000276133"/>
    </source>
</evidence>
<protein>
    <submittedName>
        <fullName evidence="1">Uncharacterized protein</fullName>
    </submittedName>
</protein>
<keyword evidence="2" id="KW-1185">Reference proteome</keyword>
<proteinExistence type="predicted"/>
<accession>A0A3M7RLT8</accession>
<reference evidence="1 2" key="1">
    <citation type="journal article" date="2018" name="Sci. Rep.">
        <title>Genomic signatures of local adaptation to the degree of environmental predictability in rotifers.</title>
        <authorList>
            <person name="Franch-Gras L."/>
            <person name="Hahn C."/>
            <person name="Garcia-Roger E.M."/>
            <person name="Carmona M.J."/>
            <person name="Serra M."/>
            <person name="Gomez A."/>
        </authorList>
    </citation>
    <scope>NUCLEOTIDE SEQUENCE [LARGE SCALE GENOMIC DNA]</scope>
    <source>
        <strain evidence="1">HYR1</strain>
    </source>
</reference>
<gene>
    <name evidence="1" type="ORF">BpHYR1_038881</name>
</gene>
<dbReference type="Proteomes" id="UP000276133">
    <property type="component" value="Unassembled WGS sequence"/>
</dbReference>
<comment type="caution">
    <text evidence="1">The sequence shown here is derived from an EMBL/GenBank/DDBJ whole genome shotgun (WGS) entry which is preliminary data.</text>
</comment>
<dbReference type="EMBL" id="REGN01003119">
    <property type="protein sequence ID" value="RNA24429.1"/>
    <property type="molecule type" value="Genomic_DNA"/>
</dbReference>
<dbReference type="AlphaFoldDB" id="A0A3M7RLT8"/>
<dbReference type="OrthoDB" id="10474334at2759"/>